<dbReference type="PANTHER" id="PTHR21521">
    <property type="entry name" value="AMUN, ISOFORM A"/>
    <property type="match status" value="1"/>
</dbReference>
<dbReference type="AlphaFoldDB" id="A0A2C5YHR5"/>
<dbReference type="Proteomes" id="UP000226192">
    <property type="component" value="Unassembled WGS sequence"/>
</dbReference>
<evidence type="ECO:0000256" key="1">
    <source>
        <dbReference type="SAM" id="MobiDB-lite"/>
    </source>
</evidence>
<evidence type="ECO:0000313" key="2">
    <source>
        <dbReference type="EMBL" id="PHH67020.1"/>
    </source>
</evidence>
<proteinExistence type="predicted"/>
<dbReference type="PANTHER" id="PTHR21521:SF0">
    <property type="entry name" value="AMUN, ISOFORM A"/>
    <property type="match status" value="1"/>
</dbReference>
<evidence type="ECO:0000313" key="3">
    <source>
        <dbReference type="Proteomes" id="UP000226192"/>
    </source>
</evidence>
<dbReference type="EMBL" id="NJET01000003">
    <property type="protein sequence ID" value="PHH67020.1"/>
    <property type="molecule type" value="Genomic_DNA"/>
</dbReference>
<name>A0A2C5YHR5_9HYPO</name>
<feature type="region of interest" description="Disordered" evidence="1">
    <location>
        <begin position="219"/>
        <end position="256"/>
    </location>
</feature>
<comment type="caution">
    <text evidence="2">The sequence shown here is derived from an EMBL/GenBank/DDBJ whole genome shotgun (WGS) entry which is preliminary data.</text>
</comment>
<reference evidence="2 3" key="1">
    <citation type="submission" date="2017-06" db="EMBL/GenBank/DDBJ databases">
        <title>Ant-infecting Ophiocordyceps genomes reveal a high diversity of potential behavioral manipulation genes and a possible major role for enterotoxins.</title>
        <authorList>
            <person name="De Bekker C."/>
            <person name="Evans H.C."/>
            <person name="Brachmann A."/>
            <person name="Hughes D.P."/>
        </authorList>
    </citation>
    <scope>NUCLEOTIDE SEQUENCE [LARGE SCALE GENOMIC DNA]</scope>
    <source>
        <strain evidence="2 3">Map64</strain>
    </source>
</reference>
<dbReference type="STRING" id="1399860.A0A2C5YHR5"/>
<dbReference type="OrthoDB" id="8249012at2759"/>
<keyword evidence="3" id="KW-1185">Reference proteome</keyword>
<sequence length="256" mass="27579">MRPSPHDISKTQFTALLAEYPALIASVSASKPPKPGKQSLAQLDAFRYGDALGFFARDAASEDVIKGHVERLVEWKLRHGKFRPTLMSLVSSNKASLVHCTMASALHTYRTALDKTTCSPSAARSAAIKSLCALRGIGPATASLLLAVHDPARTIFFSDEAFAWLCADSSLASSPKYSAAEYASLADAAECLVARLGVDAVDVEKVAYVILRSPLLRDDDSRQTTTKSKRKPPPSRSPPPAKANDTGLRRSKRLRA</sequence>
<accession>A0A2C5YHR5</accession>
<gene>
    <name evidence="2" type="ORF">CDD81_4415</name>
</gene>
<protein>
    <submittedName>
        <fullName evidence="2">Uncharacterized protein</fullName>
    </submittedName>
</protein>
<organism evidence="2 3">
    <name type="scientific">Ophiocordyceps australis</name>
    <dbReference type="NCBI Taxonomy" id="1399860"/>
    <lineage>
        <taxon>Eukaryota</taxon>
        <taxon>Fungi</taxon>
        <taxon>Dikarya</taxon>
        <taxon>Ascomycota</taxon>
        <taxon>Pezizomycotina</taxon>
        <taxon>Sordariomycetes</taxon>
        <taxon>Hypocreomycetidae</taxon>
        <taxon>Hypocreales</taxon>
        <taxon>Ophiocordycipitaceae</taxon>
        <taxon>Ophiocordyceps</taxon>
    </lineage>
</organism>